<proteinExistence type="predicted"/>
<evidence type="ECO:0000313" key="3">
    <source>
        <dbReference type="Proteomes" id="UP000217349"/>
    </source>
</evidence>
<accession>A0A290HWA7</accession>
<feature type="signal peptide" evidence="1">
    <location>
        <begin position="1"/>
        <end position="16"/>
    </location>
</feature>
<organism evidence="2 3">
    <name type="scientific">Sulfurospirillum diekertiae</name>
    <dbReference type="NCBI Taxonomy" id="1854492"/>
    <lineage>
        <taxon>Bacteria</taxon>
        <taxon>Pseudomonadati</taxon>
        <taxon>Campylobacterota</taxon>
        <taxon>Epsilonproteobacteria</taxon>
        <taxon>Campylobacterales</taxon>
        <taxon>Sulfurospirillaceae</taxon>
        <taxon>Sulfurospirillum</taxon>
    </lineage>
</organism>
<dbReference type="EMBL" id="CP023275">
    <property type="protein sequence ID" value="ATB69940.1"/>
    <property type="molecule type" value="Genomic_DNA"/>
</dbReference>
<dbReference type="SUPFAM" id="SSF53850">
    <property type="entry name" value="Periplasmic binding protein-like II"/>
    <property type="match status" value="1"/>
</dbReference>
<reference evidence="3" key="1">
    <citation type="submission" date="2017-09" db="EMBL/GenBank/DDBJ databases">
        <title>The complete genome of Sulfurospirillum sp. JPD-1.</title>
        <authorList>
            <person name="Goris T."/>
        </authorList>
    </citation>
    <scope>NUCLEOTIDE SEQUENCE [LARGE SCALE GENOMIC DNA]</scope>
    <source>
        <strain evidence="3">JPD-1</strain>
    </source>
</reference>
<gene>
    <name evidence="2" type="ORF">SJPD1_1835</name>
</gene>
<keyword evidence="1" id="KW-0732">Signal</keyword>
<dbReference type="OrthoDB" id="5339217at2"/>
<dbReference type="AlphaFoldDB" id="A0A290HWA7"/>
<evidence type="ECO:0000256" key="1">
    <source>
        <dbReference type="SAM" id="SignalP"/>
    </source>
</evidence>
<dbReference type="Proteomes" id="UP000217349">
    <property type="component" value="Chromosome"/>
</dbReference>
<name>A0A290HWA7_9BACT</name>
<dbReference type="PANTHER" id="PTHR38834">
    <property type="entry name" value="PERIPLASMIC SUBSTRATE BINDING PROTEIN FAMILY 3"/>
    <property type="match status" value="1"/>
</dbReference>
<feature type="chain" id="PRO_5012267836" evidence="1">
    <location>
        <begin position="17"/>
        <end position="228"/>
    </location>
</feature>
<dbReference type="PANTHER" id="PTHR38834:SF3">
    <property type="entry name" value="SOLUTE-BINDING PROTEIN FAMILY 3_N-TERMINAL DOMAIN-CONTAINING PROTEIN"/>
    <property type="match status" value="1"/>
</dbReference>
<evidence type="ECO:0000313" key="2">
    <source>
        <dbReference type="EMBL" id="ATB69940.1"/>
    </source>
</evidence>
<sequence length="228" mass="26115">MKSFFLLFLLCFSLSAEVFKVYTEQNPPYNFLENGKVKGQATLLLEQLFQKSGHTIFENNIYLLPWTIGYHEVLNKKNTMIYSMARIHEREALFQWVGPIGKMTLGVIAKKSKHMIIASPDALHSYKIATIPGTSTEKALFDIGFRAEELDRFANLTSQLKKLKENRVDAIAFGVEAVWQLLQEMGNDLSEYEVVYVLKESDLYFAFSKETNAKLIAELNETLKTLLK</sequence>
<dbReference type="KEGG" id="sulj:SJPD1_1835"/>
<protein>
    <submittedName>
        <fullName evidence="2">Extracellular solute-binding protein</fullName>
    </submittedName>
</protein>
<dbReference type="Gene3D" id="3.40.190.10">
    <property type="entry name" value="Periplasmic binding protein-like II"/>
    <property type="match status" value="2"/>
</dbReference>